<comment type="similarity">
    <text evidence="1">Belongs to the CdaR family.</text>
</comment>
<dbReference type="OrthoDB" id="3663486at2"/>
<evidence type="ECO:0000259" key="4">
    <source>
        <dbReference type="Pfam" id="PF17853"/>
    </source>
</evidence>
<feature type="domain" description="CdaR GGDEF-like" evidence="4">
    <location>
        <begin position="179"/>
        <end position="274"/>
    </location>
</feature>
<dbReference type="RefSeq" id="WP_049746218.1">
    <property type="nucleotide sequence ID" value="NZ_CP012150.1"/>
</dbReference>
<dbReference type="PANTHER" id="PTHR33744">
    <property type="entry name" value="CARBOHYDRATE DIACID REGULATOR"/>
    <property type="match status" value="1"/>
</dbReference>
<dbReference type="InterPro" id="IPR025751">
    <property type="entry name" value="RsbRD_N_dom"/>
</dbReference>
<reference evidence="5 6" key="1">
    <citation type="submission" date="2015-07" db="EMBL/GenBank/DDBJ databases">
        <title>Complete genome sequence of Mycobacterium goodii X7B, a facultative thermophilic biodesulfurizing bacterium.</title>
        <authorList>
            <person name="Yu B."/>
            <person name="Li F."/>
            <person name="Xu P."/>
        </authorList>
    </citation>
    <scope>NUCLEOTIDE SEQUENCE [LARGE SCALE GENOMIC DNA]</scope>
    <source>
        <strain evidence="5 6">X7B</strain>
    </source>
</reference>
<evidence type="ECO:0000313" key="6">
    <source>
        <dbReference type="Proteomes" id="UP000062255"/>
    </source>
</evidence>
<dbReference type="InterPro" id="IPR051448">
    <property type="entry name" value="CdaR-like_regulators"/>
</dbReference>
<dbReference type="InterPro" id="IPR041522">
    <property type="entry name" value="CdaR_GGDEF"/>
</dbReference>
<dbReference type="AlphaFoldDB" id="A0A0K0X8Q6"/>
<dbReference type="InterPro" id="IPR042070">
    <property type="entry name" value="PucR_C-HTH_sf"/>
</dbReference>
<dbReference type="Gene3D" id="1.10.10.2840">
    <property type="entry name" value="PucR C-terminal helix-turn-helix domain"/>
    <property type="match status" value="1"/>
</dbReference>
<dbReference type="Pfam" id="PF13556">
    <property type="entry name" value="HTH_30"/>
    <property type="match status" value="1"/>
</dbReference>
<protein>
    <recommendedName>
        <fullName evidence="7">PucR C-terminal helix-turn-helix domain-containing protein</fullName>
    </recommendedName>
</protein>
<evidence type="ECO:0008006" key="7">
    <source>
        <dbReference type="Google" id="ProtNLM"/>
    </source>
</evidence>
<proteinExistence type="inferred from homology"/>
<feature type="domain" description="PucR C-terminal helix-turn-helix" evidence="2">
    <location>
        <begin position="327"/>
        <end position="372"/>
    </location>
</feature>
<evidence type="ECO:0000259" key="3">
    <source>
        <dbReference type="Pfam" id="PF14361"/>
    </source>
</evidence>
<dbReference type="PATRIC" id="fig|134601.6.peg.4117"/>
<evidence type="ECO:0000313" key="5">
    <source>
        <dbReference type="EMBL" id="AKS33775.1"/>
    </source>
</evidence>
<accession>A0A0K0X8Q6</accession>
<name>A0A0K0X8Q6_MYCGD</name>
<dbReference type="PANTHER" id="PTHR33744:SF1">
    <property type="entry name" value="DNA-BINDING TRANSCRIPTIONAL ACTIVATOR ADER"/>
    <property type="match status" value="1"/>
</dbReference>
<dbReference type="Proteomes" id="UP000062255">
    <property type="component" value="Chromosome"/>
</dbReference>
<feature type="domain" description="RsbT co-antagonist protein RsbRD N-terminal" evidence="3">
    <location>
        <begin position="21"/>
        <end position="160"/>
    </location>
</feature>
<evidence type="ECO:0000259" key="2">
    <source>
        <dbReference type="Pfam" id="PF13556"/>
    </source>
</evidence>
<organism evidence="5 6">
    <name type="scientific">Mycolicibacterium goodii</name>
    <name type="common">Mycobacterium goodii</name>
    <dbReference type="NCBI Taxonomy" id="134601"/>
    <lineage>
        <taxon>Bacteria</taxon>
        <taxon>Bacillati</taxon>
        <taxon>Actinomycetota</taxon>
        <taxon>Actinomycetes</taxon>
        <taxon>Mycobacteriales</taxon>
        <taxon>Mycobacteriaceae</taxon>
        <taxon>Mycolicibacterium</taxon>
    </lineage>
</organism>
<dbReference type="InterPro" id="IPR025736">
    <property type="entry name" value="PucR_C-HTH_dom"/>
</dbReference>
<dbReference type="STRING" id="134601.AFA91_19885"/>
<gene>
    <name evidence="5" type="ORF">AFA91_19885</name>
</gene>
<dbReference type="KEGG" id="mgo:AFA91_19885"/>
<dbReference type="Pfam" id="PF17853">
    <property type="entry name" value="GGDEF_2"/>
    <property type="match status" value="1"/>
</dbReference>
<sequence>MERVREQLLALTAALRKERSAVTASFTGRLREIAPEYYAIDASDFQDAGWMSLPVVVEGALRALDTGETDDRLPRELIDESITAYHSGLPWEVLDRSYRLTHQVLWEHILRVLTDLRLRGAEQALLLRTASNVLFRYFDNVCSAAGHIYVQAERAGRRDERMVHLIGQIIDGVAVPDTALGYRLGQTHVAVIAWGADPRPQIDAAVRDLRIDSLVVPTGEREIWAWFGLTAERSFDELRSAIGNTPGNQVALGSVAQGRKGFVTTHRQAKLAASLWARKLVAPCGSTVTYSEISLLSVALENENTARIFVEHQLGALLTDEGRGRELRETLIAYTKSGLNARTTGKMLGVAERTIRYRLGRLEGLLGSDFRQRLPELAAASVVADALEAQQQARSQALR</sequence>
<dbReference type="EMBL" id="CP012150">
    <property type="protein sequence ID" value="AKS33775.1"/>
    <property type="molecule type" value="Genomic_DNA"/>
</dbReference>
<evidence type="ECO:0000256" key="1">
    <source>
        <dbReference type="ARBA" id="ARBA00006754"/>
    </source>
</evidence>
<dbReference type="Pfam" id="PF14361">
    <property type="entry name" value="RsbRD_N"/>
    <property type="match status" value="1"/>
</dbReference>